<dbReference type="Gene3D" id="2.60.120.200">
    <property type="match status" value="1"/>
</dbReference>
<dbReference type="FunCoup" id="A0A1V8THR5">
    <property type="interactions" value="17"/>
</dbReference>
<evidence type="ECO:0000313" key="3">
    <source>
        <dbReference type="Proteomes" id="UP000192596"/>
    </source>
</evidence>
<protein>
    <submittedName>
        <fullName evidence="2">Uncharacterized protein</fullName>
    </submittedName>
</protein>
<dbReference type="InterPro" id="IPR013320">
    <property type="entry name" value="ConA-like_dom_sf"/>
</dbReference>
<organism evidence="2 3">
    <name type="scientific">Cryoendolithus antarcticus</name>
    <dbReference type="NCBI Taxonomy" id="1507870"/>
    <lineage>
        <taxon>Eukaryota</taxon>
        <taxon>Fungi</taxon>
        <taxon>Dikarya</taxon>
        <taxon>Ascomycota</taxon>
        <taxon>Pezizomycotina</taxon>
        <taxon>Dothideomycetes</taxon>
        <taxon>Dothideomycetidae</taxon>
        <taxon>Cladosporiales</taxon>
        <taxon>Cladosporiaceae</taxon>
        <taxon>Cryoendolithus</taxon>
    </lineage>
</organism>
<dbReference type="EMBL" id="NAJO01000008">
    <property type="protein sequence ID" value="OQO10772.1"/>
    <property type="molecule type" value="Genomic_DNA"/>
</dbReference>
<dbReference type="Proteomes" id="UP000192596">
    <property type="component" value="Unassembled WGS sequence"/>
</dbReference>
<dbReference type="InParanoid" id="A0A1V8THR5"/>
<comment type="caution">
    <text evidence="2">The sequence shown here is derived from an EMBL/GenBank/DDBJ whole genome shotgun (WGS) entry which is preliminary data.</text>
</comment>
<reference evidence="3" key="1">
    <citation type="submission" date="2017-03" db="EMBL/GenBank/DDBJ databases">
        <title>Genomes of endolithic fungi from Antarctica.</title>
        <authorList>
            <person name="Coleine C."/>
            <person name="Masonjones S."/>
            <person name="Stajich J.E."/>
        </authorList>
    </citation>
    <scope>NUCLEOTIDE SEQUENCE [LARGE SCALE GENOMIC DNA]</scope>
    <source>
        <strain evidence="3">CCFEE 5527</strain>
    </source>
</reference>
<dbReference type="SUPFAM" id="SSF49899">
    <property type="entry name" value="Concanavalin A-like lectins/glucanases"/>
    <property type="match status" value="1"/>
</dbReference>
<feature type="compositionally biased region" description="Polar residues" evidence="1">
    <location>
        <begin position="1"/>
        <end position="12"/>
    </location>
</feature>
<proteinExistence type="predicted"/>
<dbReference type="PANTHER" id="PTHR35332">
    <property type="entry name" value="REGULATION OF ENOLASE PROTEIN 1"/>
    <property type="match status" value="1"/>
</dbReference>
<keyword evidence="3" id="KW-1185">Reference proteome</keyword>
<sequence>MPSTWETLNAPSSVLPKDPSSPFTLTTPPKTDIWRHPTLNSFNAPAIGRRVPFTQFTSIKTTVSGPWKTQFDQGGLFIVFLPTPSSEPSKSQWVKAGIELFNGEAKLGVVGTDKYSDWSLCPMFEKGESATFEAVKDGETLWVYAVVGGKREALREVKWAEMEREGEIWVGVYAAKPTVEEGDEEKGLEVRFEGVEVVTGDGK</sequence>
<feature type="region of interest" description="Disordered" evidence="1">
    <location>
        <begin position="1"/>
        <end position="29"/>
    </location>
</feature>
<name>A0A1V8THR5_9PEZI</name>
<dbReference type="Pfam" id="PF07081">
    <property type="entry name" value="DUF1349"/>
    <property type="match status" value="1"/>
</dbReference>
<evidence type="ECO:0000256" key="1">
    <source>
        <dbReference type="SAM" id="MobiDB-lite"/>
    </source>
</evidence>
<gene>
    <name evidence="2" type="ORF">B0A48_04072</name>
</gene>
<dbReference type="AlphaFoldDB" id="A0A1V8THR5"/>
<dbReference type="PANTHER" id="PTHR35332:SF2">
    <property type="entry name" value="REGULATION OF ENOLASE PROTEIN 1"/>
    <property type="match status" value="1"/>
</dbReference>
<accession>A0A1V8THR5</accession>
<evidence type="ECO:0000313" key="2">
    <source>
        <dbReference type="EMBL" id="OQO10772.1"/>
    </source>
</evidence>
<dbReference type="OrthoDB" id="42525at2759"/>
<dbReference type="STRING" id="1507870.A0A1V8THR5"/>
<dbReference type="InterPro" id="IPR009784">
    <property type="entry name" value="DUF1349"/>
</dbReference>